<sequence length="99" mass="11100">MAEIGALGRPLQWQMPNQPLPWPHFRVSMVFLPSKAHPEFMMTAYLPALIWSLSAFACMCIAKRRQIRTTAVRAVLVTFFGPFAIPFVLAAKPGKPYPA</sequence>
<protein>
    <submittedName>
        <fullName evidence="2">Uncharacterized protein</fullName>
    </submittedName>
</protein>
<keyword evidence="1" id="KW-0812">Transmembrane</keyword>
<keyword evidence="1" id="KW-0472">Membrane</keyword>
<keyword evidence="1" id="KW-1133">Transmembrane helix</keyword>
<dbReference type="Proteomes" id="UP000662821">
    <property type="component" value="Chromosome"/>
</dbReference>
<accession>A0AAJ4MP07</accession>
<evidence type="ECO:0000313" key="2">
    <source>
        <dbReference type="EMBL" id="QSX94439.1"/>
    </source>
</evidence>
<dbReference type="RefSeq" id="WP_151095741.1">
    <property type="nucleotide sequence ID" value="NZ_CP071520.1"/>
</dbReference>
<feature type="transmembrane region" description="Helical" evidence="1">
    <location>
        <begin position="40"/>
        <end position="62"/>
    </location>
</feature>
<gene>
    <name evidence="2" type="ORF">J3P46_17020</name>
</gene>
<organism evidence="2 3">
    <name type="scientific">Janthinobacterium lividum</name>
    <dbReference type="NCBI Taxonomy" id="29581"/>
    <lineage>
        <taxon>Bacteria</taxon>
        <taxon>Pseudomonadati</taxon>
        <taxon>Pseudomonadota</taxon>
        <taxon>Betaproteobacteria</taxon>
        <taxon>Burkholderiales</taxon>
        <taxon>Oxalobacteraceae</taxon>
        <taxon>Janthinobacterium</taxon>
    </lineage>
</organism>
<name>A0AAJ4MP07_9BURK</name>
<proteinExistence type="predicted"/>
<evidence type="ECO:0000313" key="3">
    <source>
        <dbReference type="Proteomes" id="UP000662821"/>
    </source>
</evidence>
<reference evidence="2 3" key="1">
    <citation type="submission" date="2021-03" db="EMBL/GenBank/DDBJ databases">
        <title>Draft genome sequence of Janthinobacterium sp. strain PLB02 isolated from infected primmorphs (Lubomirskia baicalensis).</title>
        <authorList>
            <person name="Chernogor L.I."/>
            <person name="Belikov S.I."/>
            <person name="Petrushin I.S."/>
        </authorList>
    </citation>
    <scope>NUCLEOTIDE SEQUENCE [LARGE SCALE GENOMIC DNA]</scope>
    <source>
        <strain evidence="2 3">PLB02</strain>
    </source>
</reference>
<dbReference type="EMBL" id="CP071520">
    <property type="protein sequence ID" value="QSX94439.1"/>
    <property type="molecule type" value="Genomic_DNA"/>
</dbReference>
<dbReference type="AlphaFoldDB" id="A0AAJ4MP07"/>
<evidence type="ECO:0000256" key="1">
    <source>
        <dbReference type="SAM" id="Phobius"/>
    </source>
</evidence>
<feature type="transmembrane region" description="Helical" evidence="1">
    <location>
        <begin position="74"/>
        <end position="91"/>
    </location>
</feature>